<keyword evidence="2" id="KW-1185">Reference proteome</keyword>
<dbReference type="EMBL" id="JBIYXZ010002070">
    <property type="protein sequence ID" value="KAL3064882.1"/>
    <property type="molecule type" value="Genomic_DNA"/>
</dbReference>
<reference evidence="1 2" key="2">
    <citation type="journal article" date="2024" name="G3 (Bethesda)">
        <title>The genome of the cryopelagic Antarctic bald notothen, Trematomus borchgrevinki.</title>
        <authorList>
            <person name="Rayamajhi N."/>
            <person name="Rivera-Colon A.G."/>
            <person name="Minhas B.F."/>
            <person name="Cheng C.C."/>
            <person name="Catchen J.M."/>
        </authorList>
    </citation>
    <scope>NUCLEOTIDE SEQUENCE [LARGE SCALE GENOMIC DNA]</scope>
    <source>
        <strain evidence="1">AGRC-2024</strain>
    </source>
</reference>
<dbReference type="AlphaFoldDB" id="A0ABD2HEA8"/>
<sequence>MFGAVWSHVTIPFTLENNCCTKGSTSCPVDLDLSSPVLWPSLSPSVGVRRSGPLSVGLWHKRGSAPWTIYVRSACSPVLRRKEQFLLHRAVCPSRDAAPWGTLLLSNEIQGEMQDPGQTWTTWSQLFLLLHSFYKA</sequence>
<organism evidence="1 2">
    <name type="scientific">Pagothenia borchgrevinki</name>
    <name type="common">Bald rockcod</name>
    <name type="synonym">Trematomus borchgrevinki</name>
    <dbReference type="NCBI Taxonomy" id="8213"/>
    <lineage>
        <taxon>Eukaryota</taxon>
        <taxon>Metazoa</taxon>
        <taxon>Chordata</taxon>
        <taxon>Craniata</taxon>
        <taxon>Vertebrata</taxon>
        <taxon>Euteleostomi</taxon>
        <taxon>Actinopterygii</taxon>
        <taxon>Neopterygii</taxon>
        <taxon>Teleostei</taxon>
        <taxon>Neoteleostei</taxon>
        <taxon>Acanthomorphata</taxon>
        <taxon>Eupercaria</taxon>
        <taxon>Perciformes</taxon>
        <taxon>Notothenioidei</taxon>
        <taxon>Nototheniidae</taxon>
        <taxon>Pagothenia</taxon>
    </lineage>
</organism>
<name>A0ABD2HEA8_PAGBO</name>
<protein>
    <submittedName>
        <fullName evidence="1">Uncharacterized protein</fullName>
    </submittedName>
</protein>
<reference evidence="1 2" key="1">
    <citation type="journal article" date="2022" name="G3 (Bethesda)">
        <title>Evaluating Illumina-, Nanopore-, and PacBio-based genome assembly strategies with the bald notothen, Trematomus borchgrevinki.</title>
        <authorList>
            <person name="Rayamajhi N."/>
            <person name="Cheng C.C."/>
            <person name="Catchen J.M."/>
        </authorList>
    </citation>
    <scope>NUCLEOTIDE SEQUENCE [LARGE SCALE GENOMIC DNA]</scope>
    <source>
        <strain evidence="1">AGRC-2024</strain>
    </source>
</reference>
<gene>
    <name evidence="1" type="ORF">OYC64_001000</name>
</gene>
<proteinExistence type="predicted"/>
<evidence type="ECO:0000313" key="1">
    <source>
        <dbReference type="EMBL" id="KAL3064882.1"/>
    </source>
</evidence>
<accession>A0ABD2HEA8</accession>
<dbReference type="Proteomes" id="UP001619887">
    <property type="component" value="Unassembled WGS sequence"/>
</dbReference>
<comment type="caution">
    <text evidence="1">The sequence shown here is derived from an EMBL/GenBank/DDBJ whole genome shotgun (WGS) entry which is preliminary data.</text>
</comment>
<evidence type="ECO:0000313" key="2">
    <source>
        <dbReference type="Proteomes" id="UP001619887"/>
    </source>
</evidence>